<keyword evidence="6 12" id="KW-0479">Metal-binding</keyword>
<dbReference type="InParanoid" id="L0ACU0"/>
<dbReference type="EMBL" id="CP003378">
    <property type="protein sequence ID" value="AFZ71244.1"/>
    <property type="molecule type" value="Genomic_DNA"/>
</dbReference>
<dbReference type="RefSeq" id="WP_015233141.1">
    <property type="nucleotide sequence ID" value="NC_019791.1"/>
</dbReference>
<proteinExistence type="inferred from homology"/>
<dbReference type="PROSITE" id="PS00742">
    <property type="entry name" value="PEP_ENZYMES_2"/>
    <property type="match status" value="1"/>
</dbReference>
<dbReference type="InterPro" id="IPR023151">
    <property type="entry name" value="PEP_util_CS"/>
</dbReference>
<keyword evidence="10 12" id="KW-0460">Magnesium</keyword>
<dbReference type="Proteomes" id="UP000010469">
    <property type="component" value="Chromosome"/>
</dbReference>
<evidence type="ECO:0000256" key="6">
    <source>
        <dbReference type="ARBA" id="ARBA00022723"/>
    </source>
</evidence>
<dbReference type="STRING" id="1056495.Calag_1546"/>
<accession>L0ACU0</accession>
<dbReference type="GeneID" id="14212808"/>
<dbReference type="AlphaFoldDB" id="L0ACU0"/>
<dbReference type="InterPro" id="IPR040442">
    <property type="entry name" value="Pyrv_kinase-like_dom_sf"/>
</dbReference>
<comment type="pathway">
    <text evidence="3 12">Carbohydrate biosynthesis; gluconeogenesis.</text>
</comment>
<dbReference type="Gene3D" id="3.30.1490.20">
    <property type="entry name" value="ATP-grasp fold, A domain"/>
    <property type="match status" value="1"/>
</dbReference>
<gene>
    <name evidence="16" type="ordered locus">Calag_1546</name>
</gene>
<dbReference type="PIRSF" id="PIRSF000854">
    <property type="entry name" value="PEP_synthase"/>
    <property type="match status" value="1"/>
</dbReference>
<evidence type="ECO:0000256" key="9">
    <source>
        <dbReference type="ARBA" id="ARBA00022840"/>
    </source>
</evidence>
<evidence type="ECO:0000256" key="2">
    <source>
        <dbReference type="ARBA" id="ARBA00002988"/>
    </source>
</evidence>
<feature type="domain" description="PEP-utilising enzyme mobile" evidence="13">
    <location>
        <begin position="392"/>
        <end position="462"/>
    </location>
</feature>
<dbReference type="FunCoup" id="L0ACU0">
    <property type="interactions" value="75"/>
</dbReference>
<dbReference type="GO" id="GO:0006094">
    <property type="term" value="P:gluconeogenesis"/>
    <property type="evidence" value="ECO:0007669"/>
    <property type="project" value="UniProtKB-UniPathway"/>
</dbReference>
<keyword evidence="8 12" id="KW-0418">Kinase</keyword>
<keyword evidence="9 12" id="KW-0067">ATP-binding</keyword>
<dbReference type="NCBIfam" id="TIGR01418">
    <property type="entry name" value="PEP_synth"/>
    <property type="match status" value="1"/>
</dbReference>
<dbReference type="Pfam" id="PF00391">
    <property type="entry name" value="PEP-utilizers"/>
    <property type="match status" value="1"/>
</dbReference>
<dbReference type="Gene3D" id="3.50.30.10">
    <property type="entry name" value="Phosphohistidine domain"/>
    <property type="match status" value="1"/>
</dbReference>
<dbReference type="PROSITE" id="PS00370">
    <property type="entry name" value="PEP_ENZYMES_PHOS_SITE"/>
    <property type="match status" value="1"/>
</dbReference>
<comment type="function">
    <text evidence="2 12">Catalyzes the phosphorylation of pyruvate to phosphoenolpyruvate.</text>
</comment>
<evidence type="ECO:0000313" key="17">
    <source>
        <dbReference type="Proteomes" id="UP000010469"/>
    </source>
</evidence>
<dbReference type="HOGENOM" id="CLU_007308_6_2_2"/>
<name>L0ACU0_CALLD</name>
<dbReference type="InterPro" id="IPR006319">
    <property type="entry name" value="PEP_synth"/>
</dbReference>
<dbReference type="GO" id="GO:0008986">
    <property type="term" value="F:pyruvate, water dikinase activity"/>
    <property type="evidence" value="ECO:0007669"/>
    <property type="project" value="UniProtKB-EC"/>
</dbReference>
<evidence type="ECO:0000259" key="15">
    <source>
        <dbReference type="Pfam" id="PF02896"/>
    </source>
</evidence>
<protein>
    <recommendedName>
        <fullName evidence="12">Phosphoenolpyruvate synthase</fullName>
        <shortName evidence="12">PEP synthase</shortName>
        <ecNumber evidence="12">2.7.9.2</ecNumber>
    </recommendedName>
    <alternativeName>
        <fullName evidence="12">Pyruvate, water dikinase</fullName>
    </alternativeName>
</protein>
<evidence type="ECO:0000256" key="12">
    <source>
        <dbReference type="PIRNR" id="PIRNR000854"/>
    </source>
</evidence>
<comment type="cofactor">
    <cofactor evidence="1 12">
        <name>Mg(2+)</name>
        <dbReference type="ChEBI" id="CHEBI:18420"/>
    </cofactor>
</comment>
<dbReference type="SUPFAM" id="SSF51621">
    <property type="entry name" value="Phosphoenolpyruvate/pyruvate domain"/>
    <property type="match status" value="1"/>
</dbReference>
<dbReference type="InterPro" id="IPR008279">
    <property type="entry name" value="PEP-util_enz_mobile_dom"/>
</dbReference>
<dbReference type="UniPathway" id="UPA00138"/>
<dbReference type="InterPro" id="IPR036637">
    <property type="entry name" value="Phosphohistidine_dom_sf"/>
</dbReference>
<evidence type="ECO:0000259" key="14">
    <source>
        <dbReference type="Pfam" id="PF01326"/>
    </source>
</evidence>
<evidence type="ECO:0000256" key="7">
    <source>
        <dbReference type="ARBA" id="ARBA00022741"/>
    </source>
</evidence>
<dbReference type="InterPro" id="IPR002192">
    <property type="entry name" value="PPDK_AMP/ATP-bd"/>
</dbReference>
<dbReference type="EC" id="2.7.9.2" evidence="12"/>
<dbReference type="SUPFAM" id="SSF56059">
    <property type="entry name" value="Glutathione synthetase ATP-binding domain-like"/>
    <property type="match status" value="1"/>
</dbReference>
<dbReference type="InterPro" id="IPR013815">
    <property type="entry name" value="ATP_grasp_subdomain_1"/>
</dbReference>
<feature type="domain" description="Pyruvate phosphate dikinase AMP/ATP-binding" evidence="14">
    <location>
        <begin position="21"/>
        <end position="358"/>
    </location>
</feature>
<dbReference type="NCBIfam" id="NF005057">
    <property type="entry name" value="PRK06464.1"/>
    <property type="match status" value="1"/>
</dbReference>
<dbReference type="PANTHER" id="PTHR43030:SF1">
    <property type="entry name" value="PHOSPHOENOLPYRUVATE SYNTHASE"/>
    <property type="match status" value="1"/>
</dbReference>
<evidence type="ECO:0000256" key="8">
    <source>
        <dbReference type="ARBA" id="ARBA00022777"/>
    </source>
</evidence>
<dbReference type="GO" id="GO:0046872">
    <property type="term" value="F:metal ion binding"/>
    <property type="evidence" value="ECO:0007669"/>
    <property type="project" value="UniProtKB-KW"/>
</dbReference>
<organism evidence="16 17">
    <name type="scientific">Caldisphaera lagunensis (strain DSM 15908 / JCM 11604 / ANMR 0165 / IC-154)</name>
    <dbReference type="NCBI Taxonomy" id="1056495"/>
    <lineage>
        <taxon>Archaea</taxon>
        <taxon>Thermoproteota</taxon>
        <taxon>Thermoprotei</taxon>
        <taxon>Acidilobales</taxon>
        <taxon>Caldisphaeraceae</taxon>
        <taxon>Caldisphaera</taxon>
    </lineage>
</organism>
<evidence type="ECO:0000256" key="11">
    <source>
        <dbReference type="ARBA" id="ARBA00047700"/>
    </source>
</evidence>
<evidence type="ECO:0000256" key="5">
    <source>
        <dbReference type="ARBA" id="ARBA00022679"/>
    </source>
</evidence>
<keyword evidence="16" id="KW-0670">Pyruvate</keyword>
<dbReference type="PANTHER" id="PTHR43030">
    <property type="entry name" value="PHOSPHOENOLPYRUVATE SYNTHASE"/>
    <property type="match status" value="1"/>
</dbReference>
<dbReference type="InterPro" id="IPR018274">
    <property type="entry name" value="PEP_util_AS"/>
</dbReference>
<evidence type="ECO:0000256" key="3">
    <source>
        <dbReference type="ARBA" id="ARBA00004742"/>
    </source>
</evidence>
<evidence type="ECO:0000259" key="13">
    <source>
        <dbReference type="Pfam" id="PF00391"/>
    </source>
</evidence>
<evidence type="ECO:0000256" key="10">
    <source>
        <dbReference type="ARBA" id="ARBA00022842"/>
    </source>
</evidence>
<dbReference type="Pfam" id="PF01326">
    <property type="entry name" value="PPDK_N"/>
    <property type="match status" value="1"/>
</dbReference>
<dbReference type="InterPro" id="IPR015813">
    <property type="entry name" value="Pyrv/PenolPyrv_kinase-like_dom"/>
</dbReference>
<comment type="catalytic activity">
    <reaction evidence="11 12">
        <text>pyruvate + ATP + H2O = phosphoenolpyruvate + AMP + phosphate + 2 H(+)</text>
        <dbReference type="Rhea" id="RHEA:11364"/>
        <dbReference type="ChEBI" id="CHEBI:15361"/>
        <dbReference type="ChEBI" id="CHEBI:15377"/>
        <dbReference type="ChEBI" id="CHEBI:15378"/>
        <dbReference type="ChEBI" id="CHEBI:30616"/>
        <dbReference type="ChEBI" id="CHEBI:43474"/>
        <dbReference type="ChEBI" id="CHEBI:58702"/>
        <dbReference type="ChEBI" id="CHEBI:456215"/>
        <dbReference type="EC" id="2.7.9.2"/>
    </reaction>
</comment>
<dbReference type="KEGG" id="clg:Calag_1546"/>
<keyword evidence="17" id="KW-1185">Reference proteome</keyword>
<evidence type="ECO:0000313" key="16">
    <source>
        <dbReference type="EMBL" id="AFZ71244.1"/>
    </source>
</evidence>
<dbReference type="SUPFAM" id="SSF52009">
    <property type="entry name" value="Phosphohistidine domain"/>
    <property type="match status" value="1"/>
</dbReference>
<dbReference type="Gene3D" id="3.20.20.60">
    <property type="entry name" value="Phosphoenolpyruvate-binding domains"/>
    <property type="match status" value="1"/>
</dbReference>
<evidence type="ECO:0000256" key="1">
    <source>
        <dbReference type="ARBA" id="ARBA00001946"/>
    </source>
</evidence>
<feature type="domain" description="PEP-utilising enzyme C-terminal" evidence="15">
    <location>
        <begin position="479"/>
        <end position="785"/>
    </location>
</feature>
<dbReference type="Pfam" id="PF02896">
    <property type="entry name" value="PEP-utilizers_C"/>
    <property type="match status" value="1"/>
</dbReference>
<reference evidence="17" key="1">
    <citation type="submission" date="2012-03" db="EMBL/GenBank/DDBJ databases">
        <title>Complete genome of Caldisphaera lagunensis DSM 15908.</title>
        <authorList>
            <person name="Lucas S."/>
            <person name="Copeland A."/>
            <person name="Lapidus A."/>
            <person name="Glavina del Rio T."/>
            <person name="Dalin E."/>
            <person name="Tice H."/>
            <person name="Bruce D."/>
            <person name="Goodwin L."/>
            <person name="Pitluck S."/>
            <person name="Peters L."/>
            <person name="Mikhailova N."/>
            <person name="Teshima H."/>
            <person name="Kyrpides N."/>
            <person name="Mavromatis K."/>
            <person name="Ivanova N."/>
            <person name="Brettin T."/>
            <person name="Detter J.C."/>
            <person name="Han C."/>
            <person name="Larimer F."/>
            <person name="Land M."/>
            <person name="Hauser L."/>
            <person name="Markowitz V."/>
            <person name="Cheng J.-F."/>
            <person name="Hugenholtz P."/>
            <person name="Woyke T."/>
            <person name="Wu D."/>
            <person name="Spring S."/>
            <person name="Schroeder M."/>
            <person name="Brambilla E."/>
            <person name="Klenk H.-P."/>
            <person name="Eisen J.A."/>
        </authorList>
    </citation>
    <scope>NUCLEOTIDE SEQUENCE [LARGE SCALE GENOMIC DNA]</scope>
    <source>
        <strain evidence="17">DSM 15908 / JCM 11604 / IC-154</strain>
    </source>
</reference>
<dbReference type="InterPro" id="IPR000121">
    <property type="entry name" value="PEP_util_C"/>
</dbReference>
<evidence type="ECO:0000256" key="4">
    <source>
        <dbReference type="ARBA" id="ARBA00007837"/>
    </source>
</evidence>
<dbReference type="eggNOG" id="arCOG01111">
    <property type="taxonomic scope" value="Archaea"/>
</dbReference>
<sequence>MVEEVPYAIWLDQIKEANIGLLGGKAKGLVELIKNNFPVPPGFVITAETYNYFVKKTGLKEYLNDVIMKIKSLKPSELERISNEISKKFETEPMPDEIKDLIEQYYINLGKRLGIENPRVAVRSSATLEDISNASFAGIQDTYLNVQGIEDLIKYIKMVWASIWTSRALVYRESLGMDHSSVSIAVIVQKMVNSKSSGVMFTVHPATGESNKIVIESSWGLGELIVGGIVTPDSFVLDKDTLNIIERRISIKKIGRFYDPIKKANVDIELLDNPENYPNGPLYDLLKMFGISSESPSLSDNEIKYLAEIGKKAEAAFNHALDMEWAVDMDLSFPYNVLILQARFETVWSRKNEMKENKEGDIITRGLPASPGVASGYAKVVKTVNEAAEKMKEGDVLITKMTDPDWVPYMKIASAIITDEGGMTAHAAIVARELGKPAVVGTGNATNVIKDSMPITVDGSRGVVTYGITHKEETKKESEKISLEFLADLYPVTGTKIYMNLGEPDEIDRYVNLPFDGIGLMRVEFIISSKIGYHPLYLIDQGKPEIFVDGLADGIAKVAAAISPRPLVVRFSDFKTNEYSRLKGGDKYEPSDERNPMIGWRGVSRYIQKPYEPAFRLEVRAIKKVREEMGLKNVYVMFPFVRTTWELERAMKIMEEEGLRRGKDFKVWIMVEVPSTVILAEEFAKMVDGFSVGSNDLTQLTLGVDRDSSLLAKMGYFDERDPAVLKSIGMLIDAAHKYNATVSICGQAPSVYPEIVENLVRKGIDSISVNPDAVIRVRRHVASVERRILVENSIKKS</sequence>
<keyword evidence="5 12" id="KW-0808">Transferase</keyword>
<comment type="similarity">
    <text evidence="4 12">Belongs to the PEP-utilizing enzyme family.</text>
</comment>
<dbReference type="GO" id="GO:0005524">
    <property type="term" value="F:ATP binding"/>
    <property type="evidence" value="ECO:0007669"/>
    <property type="project" value="UniProtKB-KW"/>
</dbReference>
<dbReference type="Gene3D" id="3.30.470.20">
    <property type="entry name" value="ATP-grasp fold, B domain"/>
    <property type="match status" value="1"/>
</dbReference>
<keyword evidence="7 12" id="KW-0547">Nucleotide-binding</keyword>